<dbReference type="AlphaFoldDB" id="A0A6I5WN66"/>
<evidence type="ECO:0000313" key="1">
    <source>
        <dbReference type="EMBL" id="QKY73316.1"/>
    </source>
</evidence>
<accession>A0A6I5WN66</accession>
<protein>
    <submittedName>
        <fullName evidence="1">Uncharacterized protein</fullName>
    </submittedName>
</protein>
<dbReference type="Pfam" id="PF22764">
    <property type="entry name" value="E217_Gp32"/>
    <property type="match status" value="1"/>
</dbReference>
<dbReference type="RefSeq" id="WP_005713568.1">
    <property type="nucleotide sequence ID" value="NZ_CP009237.1"/>
</dbReference>
<organism evidence="1 2">
    <name type="scientific">Glaesserella parasuis</name>
    <name type="common">Haemophilus parasuis</name>
    <dbReference type="NCBI Taxonomy" id="738"/>
    <lineage>
        <taxon>Bacteria</taxon>
        <taxon>Pseudomonadati</taxon>
        <taxon>Pseudomonadota</taxon>
        <taxon>Gammaproteobacteria</taxon>
        <taxon>Pasteurellales</taxon>
        <taxon>Pasteurellaceae</taxon>
        <taxon>Glaesserella</taxon>
    </lineage>
</organism>
<proteinExistence type="predicted"/>
<evidence type="ECO:0000313" key="2">
    <source>
        <dbReference type="Proteomes" id="UP000509790"/>
    </source>
</evidence>
<gene>
    <name evidence="1" type="ORF">FLK62_08760</name>
</gene>
<dbReference type="Proteomes" id="UP000509790">
    <property type="component" value="Chromosome"/>
</dbReference>
<name>A0A6I5WN66_GLAPU</name>
<dbReference type="EMBL" id="CP041334">
    <property type="protein sequence ID" value="QKY73316.1"/>
    <property type="molecule type" value="Genomic_DNA"/>
</dbReference>
<reference evidence="1 2" key="1">
    <citation type="submission" date="2019-06" db="EMBL/GenBank/DDBJ databases">
        <title>Complete genome sequence of Haemophilus parasuis HPS412.</title>
        <authorList>
            <person name="Yang S."/>
            <person name="Huang C."/>
        </authorList>
    </citation>
    <scope>NUCLEOTIDE SEQUENCE [LARGE SCALE GENOMIC DNA]</scope>
    <source>
        <strain evidence="1 2">HPS412</strain>
    </source>
</reference>
<dbReference type="KEGG" id="hpak:JT17_00470"/>
<dbReference type="InterPro" id="IPR054440">
    <property type="entry name" value="Gp32-like"/>
</dbReference>
<sequence length="147" mass="16003">MQTNTSRTITSANAVLLAKAVGYSRGFVQIEQYAADNAFTFNQTAVTETTMGVDGYQSGGWVPSETDFNIALAANSPSRSFFDGVKVHMQNQQETVPFEFDVTIPSIGKRYTATGFMTQAQSGTSAKKVLDSATYNFKIVVKTEEDI</sequence>